<proteinExistence type="predicted"/>
<feature type="region of interest" description="Disordered" evidence="1">
    <location>
        <begin position="182"/>
        <end position="210"/>
    </location>
</feature>
<sequence>MSSPSSRAPQVLVIGFGALGSIYALALSKAGAEITAVCRSNYEHVKTNGLSIQSAKFGKYPNWKPHQVINDPEQARQQYFDYVVCTFKCVPDLEPTSDVIRPYLRNPADFPNDPIPESGLPCIVLMQNGVSTEQEPYENLVLKEGLAGSVISAVSWVTSNLLDGGKRVEHGSLERLSLGTYPSRPAVASKERPSAGGVKSKGSSSDDPDHAKARLDAFVRLLEEGGATPQPSDDVQPQRWKKLLWNASYGALSTVSRQPVAALVSDASLHYTVSCVRRLMLEVLYVGRACGMDEGVFPAKSVDDALQVTLDMRSVPQSAQESASLKQSADNALAGEQTSSATAAKPSNHTMSPDFKPSLLLDLENGRPMELLPIIGNVIELARVHHVETPRLDLIMAALRPAQVQAIEAARRKWGTGNSTSSAAVPAKKEADVDGPRVEGAPVAPSN</sequence>
<dbReference type="Gene3D" id="1.10.1040.10">
    <property type="entry name" value="N-(1-d-carboxylethyl)-l-norvaline Dehydrogenase, domain 2"/>
    <property type="match status" value="1"/>
</dbReference>
<feature type="compositionally biased region" description="Polar residues" evidence="1">
    <location>
        <begin position="319"/>
        <end position="351"/>
    </location>
</feature>
<evidence type="ECO:0000313" key="4">
    <source>
        <dbReference type="EMBL" id="KAK0531976.1"/>
    </source>
</evidence>
<keyword evidence="5" id="KW-1185">Reference proteome</keyword>
<dbReference type="Gene3D" id="3.40.50.720">
    <property type="entry name" value="NAD(P)-binding Rossmann-like Domain"/>
    <property type="match status" value="1"/>
</dbReference>
<evidence type="ECO:0000259" key="3">
    <source>
        <dbReference type="Pfam" id="PF08546"/>
    </source>
</evidence>
<feature type="region of interest" description="Disordered" evidence="1">
    <location>
        <begin position="414"/>
        <end position="447"/>
    </location>
</feature>
<organism evidence="4 5">
    <name type="scientific">Tilletia horrida</name>
    <dbReference type="NCBI Taxonomy" id="155126"/>
    <lineage>
        <taxon>Eukaryota</taxon>
        <taxon>Fungi</taxon>
        <taxon>Dikarya</taxon>
        <taxon>Basidiomycota</taxon>
        <taxon>Ustilaginomycotina</taxon>
        <taxon>Exobasidiomycetes</taxon>
        <taxon>Tilletiales</taxon>
        <taxon>Tilletiaceae</taxon>
        <taxon>Tilletia</taxon>
    </lineage>
</organism>
<dbReference type="GO" id="GO:0005737">
    <property type="term" value="C:cytoplasm"/>
    <property type="evidence" value="ECO:0007669"/>
    <property type="project" value="TreeGrafter"/>
</dbReference>
<dbReference type="InterPro" id="IPR051402">
    <property type="entry name" value="KPR-Related"/>
</dbReference>
<dbReference type="PANTHER" id="PTHR21708:SF43">
    <property type="entry name" value="KETOPANTOATE REDUCTASE C-TERMINAL DOMAIN-CONTAINING PROTEIN"/>
    <property type="match status" value="1"/>
</dbReference>
<dbReference type="AlphaFoldDB" id="A0AAN6GB65"/>
<dbReference type="Pfam" id="PF08546">
    <property type="entry name" value="ApbA_C"/>
    <property type="match status" value="1"/>
</dbReference>
<dbReference type="InterPro" id="IPR008927">
    <property type="entry name" value="6-PGluconate_DH-like_C_sf"/>
</dbReference>
<dbReference type="InterPro" id="IPR013752">
    <property type="entry name" value="KPA_reductase"/>
</dbReference>
<dbReference type="PANTHER" id="PTHR21708">
    <property type="entry name" value="PROBABLE 2-DEHYDROPANTOATE 2-REDUCTASE"/>
    <property type="match status" value="1"/>
</dbReference>
<dbReference type="EMBL" id="JAPDMQ010000171">
    <property type="protein sequence ID" value="KAK0531976.1"/>
    <property type="molecule type" value="Genomic_DNA"/>
</dbReference>
<dbReference type="Proteomes" id="UP001176521">
    <property type="component" value="Unassembled WGS sequence"/>
</dbReference>
<accession>A0AAN6GB65</accession>
<feature type="domain" description="Ketopantoate reductase C-terminal" evidence="3">
    <location>
        <begin position="234"/>
        <end position="401"/>
    </location>
</feature>
<feature type="region of interest" description="Disordered" evidence="1">
    <location>
        <begin position="319"/>
        <end position="352"/>
    </location>
</feature>
<evidence type="ECO:0000313" key="5">
    <source>
        <dbReference type="Proteomes" id="UP001176521"/>
    </source>
</evidence>
<protein>
    <submittedName>
        <fullName evidence="4">Uncharacterized protein</fullName>
    </submittedName>
</protein>
<evidence type="ECO:0000259" key="2">
    <source>
        <dbReference type="Pfam" id="PF02558"/>
    </source>
</evidence>
<dbReference type="InterPro" id="IPR013332">
    <property type="entry name" value="KPR_N"/>
</dbReference>
<dbReference type="InterPro" id="IPR013328">
    <property type="entry name" value="6PGD_dom2"/>
</dbReference>
<name>A0AAN6GB65_9BASI</name>
<evidence type="ECO:0000256" key="1">
    <source>
        <dbReference type="SAM" id="MobiDB-lite"/>
    </source>
</evidence>
<feature type="domain" description="Ketopantoate reductase N-terminal" evidence="2">
    <location>
        <begin position="11"/>
        <end position="181"/>
    </location>
</feature>
<feature type="compositionally biased region" description="Low complexity" evidence="1">
    <location>
        <begin position="194"/>
        <end position="205"/>
    </location>
</feature>
<gene>
    <name evidence="4" type="ORF">OC842_003438</name>
</gene>
<feature type="compositionally biased region" description="Basic and acidic residues" evidence="1">
    <location>
        <begin position="427"/>
        <end position="437"/>
    </location>
</feature>
<reference evidence="4" key="1">
    <citation type="journal article" date="2023" name="PhytoFront">
        <title>Draft Genome Resources of Seven Strains of Tilletia horrida, Causal Agent of Kernel Smut of Rice.</title>
        <authorList>
            <person name="Khanal S."/>
            <person name="Antony Babu S."/>
            <person name="Zhou X.G."/>
        </authorList>
    </citation>
    <scope>NUCLEOTIDE SEQUENCE</scope>
    <source>
        <strain evidence="4">TX3</strain>
    </source>
</reference>
<comment type="caution">
    <text evidence="4">The sequence shown here is derived from an EMBL/GenBank/DDBJ whole genome shotgun (WGS) entry which is preliminary data.</text>
</comment>
<dbReference type="Pfam" id="PF02558">
    <property type="entry name" value="ApbA"/>
    <property type="match status" value="1"/>
</dbReference>
<dbReference type="SUPFAM" id="SSF48179">
    <property type="entry name" value="6-phosphogluconate dehydrogenase C-terminal domain-like"/>
    <property type="match status" value="1"/>
</dbReference>